<accession>A0A7L5DSI6</accession>
<dbReference type="Pfam" id="PF06724">
    <property type="entry name" value="DUF1206"/>
    <property type="match status" value="1"/>
</dbReference>
<gene>
    <name evidence="3" type="ORF">HH216_19495</name>
</gene>
<dbReference type="KEGG" id="srho:HH216_19495"/>
<dbReference type="InterPro" id="IPR009597">
    <property type="entry name" value="DUF1206"/>
</dbReference>
<evidence type="ECO:0000259" key="2">
    <source>
        <dbReference type="Pfam" id="PF06724"/>
    </source>
</evidence>
<keyword evidence="1" id="KW-1133">Transmembrane helix</keyword>
<keyword evidence="1" id="KW-0812">Transmembrane</keyword>
<name>A0A7L5DSI6_9BACT</name>
<reference evidence="3 4" key="1">
    <citation type="submission" date="2020-04" db="EMBL/GenBank/DDBJ databases">
        <title>Genome sequencing of novel species.</title>
        <authorList>
            <person name="Heo J."/>
            <person name="Kim S.-J."/>
            <person name="Kim J.-S."/>
            <person name="Hong S.-B."/>
            <person name="Kwon S.-W."/>
        </authorList>
    </citation>
    <scope>NUCLEOTIDE SEQUENCE [LARGE SCALE GENOMIC DNA]</scope>
    <source>
        <strain evidence="3 4">CJU-R4</strain>
    </source>
</reference>
<evidence type="ECO:0000313" key="3">
    <source>
        <dbReference type="EMBL" id="QJD81429.1"/>
    </source>
</evidence>
<keyword evidence="4" id="KW-1185">Reference proteome</keyword>
<organism evidence="3 4">
    <name type="scientific">Spirosoma rhododendri</name>
    <dbReference type="NCBI Taxonomy" id="2728024"/>
    <lineage>
        <taxon>Bacteria</taxon>
        <taxon>Pseudomonadati</taxon>
        <taxon>Bacteroidota</taxon>
        <taxon>Cytophagia</taxon>
        <taxon>Cytophagales</taxon>
        <taxon>Cytophagaceae</taxon>
        <taxon>Spirosoma</taxon>
    </lineage>
</organism>
<dbReference type="Proteomes" id="UP000501128">
    <property type="component" value="Chromosome"/>
</dbReference>
<evidence type="ECO:0000256" key="1">
    <source>
        <dbReference type="SAM" id="Phobius"/>
    </source>
</evidence>
<dbReference type="EMBL" id="CP051677">
    <property type="protein sequence ID" value="QJD81429.1"/>
    <property type="molecule type" value="Genomic_DNA"/>
</dbReference>
<protein>
    <submittedName>
        <fullName evidence="3">DUF1206 domain-containing protein</fullName>
    </submittedName>
</protein>
<evidence type="ECO:0000313" key="4">
    <source>
        <dbReference type="Proteomes" id="UP000501128"/>
    </source>
</evidence>
<feature type="transmembrane region" description="Helical" evidence="1">
    <location>
        <begin position="164"/>
        <end position="188"/>
    </location>
</feature>
<feature type="transmembrane region" description="Helical" evidence="1">
    <location>
        <begin position="70"/>
        <end position="88"/>
    </location>
</feature>
<sequence length="194" mass="21426">MAHRGNLERPLRQGLGPWGILYRLNYLLSGITYASLGITAFRLLTGQGSGPDDAKKLWVTRLLQIDGGDWLIITVGVILLIWAGLQAYKGVSGKVYKSLELPQESNRYVCAFLRFCSFAGFLTVAGTLTVTGWYLIKGALKKDPDWIRGTDDLLKAMEHFPGGWGVQLAAALGFLLMSVFMLAMARWFPLKAVD</sequence>
<feature type="domain" description="DUF1206" evidence="2">
    <location>
        <begin position="26"/>
        <end position="92"/>
    </location>
</feature>
<feature type="transmembrane region" description="Helical" evidence="1">
    <location>
        <begin position="109"/>
        <end position="136"/>
    </location>
</feature>
<dbReference type="AlphaFoldDB" id="A0A7L5DSI6"/>
<keyword evidence="1" id="KW-0472">Membrane</keyword>
<proteinExistence type="predicted"/>
<feature type="transmembrane region" description="Helical" evidence="1">
    <location>
        <begin position="20"/>
        <end position="44"/>
    </location>
</feature>